<gene>
    <name evidence="6" type="ORF">STA1M1_29890</name>
</gene>
<organism evidence="6 7">
    <name type="scientific">Sinisalibacter aestuarii</name>
    <dbReference type="NCBI Taxonomy" id="2949426"/>
    <lineage>
        <taxon>Bacteria</taxon>
        <taxon>Pseudomonadati</taxon>
        <taxon>Pseudomonadota</taxon>
        <taxon>Alphaproteobacteria</taxon>
        <taxon>Rhodobacterales</taxon>
        <taxon>Roseobacteraceae</taxon>
        <taxon>Sinisalibacter</taxon>
    </lineage>
</organism>
<evidence type="ECO:0000256" key="2">
    <source>
        <dbReference type="ARBA" id="ARBA00023125"/>
    </source>
</evidence>
<evidence type="ECO:0000313" key="6">
    <source>
        <dbReference type="EMBL" id="GKY89120.1"/>
    </source>
</evidence>
<dbReference type="RefSeq" id="WP_281843160.1">
    <property type="nucleotide sequence ID" value="NZ_BROH01000010.1"/>
</dbReference>
<dbReference type="PANTHER" id="PTHR30055:SF240">
    <property type="entry name" value="HTH-TYPE TRANSCRIPTIONAL REGULATOR ACRR"/>
    <property type="match status" value="1"/>
</dbReference>
<dbReference type="InterPro" id="IPR009057">
    <property type="entry name" value="Homeodomain-like_sf"/>
</dbReference>
<protein>
    <submittedName>
        <fullName evidence="6">TetR family transcriptional regulator</fullName>
    </submittedName>
</protein>
<evidence type="ECO:0000256" key="4">
    <source>
        <dbReference type="PROSITE-ProRule" id="PRU00335"/>
    </source>
</evidence>
<dbReference type="SUPFAM" id="SSF46689">
    <property type="entry name" value="Homeodomain-like"/>
    <property type="match status" value="1"/>
</dbReference>
<dbReference type="PROSITE" id="PS50977">
    <property type="entry name" value="HTH_TETR_2"/>
    <property type="match status" value="1"/>
</dbReference>
<sequence length="199" mass="21482">MTDHPQGRKAEILDTALALAFEGGPNRVTTVAIAERLGLTQPAIYRHFRSKADLWAAITDRLGAEVGANMARVEAMPGPALERLRALVLGHLALIQRTPALPEIMLARDPGSADAVVRVAMQARMAAFQKMLTGLCDAAQAEGAMRRNISARDLAALIMGVLQSLVLRLLLSRNPDLIVEDGERLLDLQIAAFARESES</sequence>
<comment type="caution">
    <text evidence="6">The sequence shown here is derived from an EMBL/GenBank/DDBJ whole genome shotgun (WGS) entry which is preliminary data.</text>
</comment>
<dbReference type="PROSITE" id="PS01081">
    <property type="entry name" value="HTH_TETR_1"/>
    <property type="match status" value="1"/>
</dbReference>
<name>A0ABQ5LVU7_9RHOB</name>
<keyword evidence="1" id="KW-0805">Transcription regulation</keyword>
<evidence type="ECO:0000313" key="7">
    <source>
        <dbReference type="Proteomes" id="UP001144205"/>
    </source>
</evidence>
<dbReference type="EMBL" id="BROH01000010">
    <property type="protein sequence ID" value="GKY89120.1"/>
    <property type="molecule type" value="Genomic_DNA"/>
</dbReference>
<dbReference type="InterPro" id="IPR050109">
    <property type="entry name" value="HTH-type_TetR-like_transc_reg"/>
</dbReference>
<feature type="domain" description="HTH tetR-type" evidence="5">
    <location>
        <begin position="6"/>
        <end position="66"/>
    </location>
</feature>
<dbReference type="Proteomes" id="UP001144205">
    <property type="component" value="Unassembled WGS sequence"/>
</dbReference>
<keyword evidence="3" id="KW-0804">Transcription</keyword>
<evidence type="ECO:0000256" key="3">
    <source>
        <dbReference type="ARBA" id="ARBA00023163"/>
    </source>
</evidence>
<dbReference type="InterPro" id="IPR036271">
    <property type="entry name" value="Tet_transcr_reg_TetR-rel_C_sf"/>
</dbReference>
<evidence type="ECO:0000256" key="1">
    <source>
        <dbReference type="ARBA" id="ARBA00023015"/>
    </source>
</evidence>
<dbReference type="InterPro" id="IPR023772">
    <property type="entry name" value="DNA-bd_HTH_TetR-type_CS"/>
</dbReference>
<dbReference type="PRINTS" id="PR00455">
    <property type="entry name" value="HTHTETR"/>
</dbReference>
<reference evidence="6" key="1">
    <citation type="journal article" date="2023" name="Int. J. Syst. Evol. Microbiol.">
        <title>Sinisalibacter aestuarii sp. nov., isolated from estuarine sediment of the Arakawa River.</title>
        <authorList>
            <person name="Arafat S.T."/>
            <person name="Hirano S."/>
            <person name="Sato A."/>
            <person name="Takeuchi K."/>
            <person name="Yasuda T."/>
            <person name="Terahara T."/>
            <person name="Hamada M."/>
            <person name="Kobayashi T."/>
        </authorList>
    </citation>
    <scope>NUCLEOTIDE SEQUENCE</scope>
    <source>
        <strain evidence="6">B-399</strain>
    </source>
</reference>
<dbReference type="InterPro" id="IPR001647">
    <property type="entry name" value="HTH_TetR"/>
</dbReference>
<proteinExistence type="predicted"/>
<keyword evidence="7" id="KW-1185">Reference proteome</keyword>
<keyword evidence="2 4" id="KW-0238">DNA-binding</keyword>
<dbReference type="Pfam" id="PF00440">
    <property type="entry name" value="TetR_N"/>
    <property type="match status" value="1"/>
</dbReference>
<dbReference type="SUPFAM" id="SSF48498">
    <property type="entry name" value="Tetracyclin repressor-like, C-terminal domain"/>
    <property type="match status" value="1"/>
</dbReference>
<dbReference type="PANTHER" id="PTHR30055">
    <property type="entry name" value="HTH-TYPE TRANSCRIPTIONAL REGULATOR RUTR"/>
    <property type="match status" value="1"/>
</dbReference>
<feature type="DNA-binding region" description="H-T-H motif" evidence="4">
    <location>
        <begin position="29"/>
        <end position="48"/>
    </location>
</feature>
<dbReference type="Gene3D" id="1.10.357.10">
    <property type="entry name" value="Tetracycline Repressor, domain 2"/>
    <property type="match status" value="1"/>
</dbReference>
<accession>A0ABQ5LVU7</accession>
<evidence type="ECO:0000259" key="5">
    <source>
        <dbReference type="PROSITE" id="PS50977"/>
    </source>
</evidence>